<dbReference type="AlphaFoldDB" id="A0A4Y3UGZ5"/>
<dbReference type="PANTHER" id="PTHR47829">
    <property type="entry name" value="HYDROLASE, PUTATIVE (AFU_ORTHOLOGUE AFUA_1G12880)-RELATED"/>
    <property type="match status" value="1"/>
</dbReference>
<dbReference type="InterPro" id="IPR002575">
    <property type="entry name" value="Aminoglycoside_PTrfase"/>
</dbReference>
<dbReference type="Gene3D" id="3.90.1200.10">
    <property type="match status" value="1"/>
</dbReference>
<dbReference type="InterPro" id="IPR052898">
    <property type="entry name" value="ACAD10-like"/>
</dbReference>
<dbReference type="RefSeq" id="WP_141378828.1">
    <property type="nucleotide sequence ID" value="NZ_BJNA01000002.1"/>
</dbReference>
<feature type="compositionally biased region" description="Acidic residues" evidence="1">
    <location>
        <begin position="31"/>
        <end position="43"/>
    </location>
</feature>
<dbReference type="CDD" id="cd05154">
    <property type="entry name" value="ACAD10_11_N-like"/>
    <property type="match status" value="1"/>
</dbReference>
<dbReference type="InterPro" id="IPR041726">
    <property type="entry name" value="ACAD10_11_N"/>
</dbReference>
<dbReference type="PANTHER" id="PTHR47829:SF1">
    <property type="entry name" value="HAD FAMILY PHOSPHATASE"/>
    <property type="match status" value="1"/>
</dbReference>
<dbReference type="Pfam" id="PF01636">
    <property type="entry name" value="APH"/>
    <property type="match status" value="1"/>
</dbReference>
<feature type="domain" description="Aminoglycoside phosphotransferase" evidence="2">
    <location>
        <begin position="59"/>
        <end position="285"/>
    </location>
</feature>
<dbReference type="GO" id="GO:0016301">
    <property type="term" value="F:kinase activity"/>
    <property type="evidence" value="ECO:0007669"/>
    <property type="project" value="UniProtKB-KW"/>
</dbReference>
<keyword evidence="3" id="KW-0808">Transferase</keyword>
<gene>
    <name evidence="3" type="ORF">FHX68_3016</name>
</gene>
<evidence type="ECO:0000259" key="2">
    <source>
        <dbReference type="Pfam" id="PF01636"/>
    </source>
</evidence>
<evidence type="ECO:0000313" key="3">
    <source>
        <dbReference type="EMBL" id="TQM90214.1"/>
    </source>
</evidence>
<comment type="caution">
    <text evidence="3">The sequence shown here is derived from an EMBL/GenBank/DDBJ whole genome shotgun (WGS) entry which is preliminary data.</text>
</comment>
<proteinExistence type="predicted"/>
<feature type="region of interest" description="Disordered" evidence="1">
    <location>
        <begin position="20"/>
        <end position="56"/>
    </location>
</feature>
<dbReference type="OrthoDB" id="3806873at2"/>
<dbReference type="Proteomes" id="UP000319804">
    <property type="component" value="Unassembled WGS sequence"/>
</dbReference>
<reference evidence="3 4" key="1">
    <citation type="submission" date="2019-06" db="EMBL/GenBank/DDBJ databases">
        <title>Sequencing the genomes of 1000 actinobacteria strains.</title>
        <authorList>
            <person name="Klenk H.-P."/>
        </authorList>
    </citation>
    <scope>NUCLEOTIDE SEQUENCE [LARGE SCALE GENOMIC DNA]</scope>
    <source>
        <strain evidence="3 4">DSM 20427</strain>
    </source>
</reference>
<organism evidence="3 4">
    <name type="scientific">Microbacterium lacticum</name>
    <dbReference type="NCBI Taxonomy" id="33885"/>
    <lineage>
        <taxon>Bacteria</taxon>
        <taxon>Bacillati</taxon>
        <taxon>Actinomycetota</taxon>
        <taxon>Actinomycetes</taxon>
        <taxon>Micrococcales</taxon>
        <taxon>Microbacteriaceae</taxon>
        <taxon>Microbacterium</taxon>
    </lineage>
</organism>
<sequence>MTDVPGLDVAGLAAWIDRVHPELSPAPAPEPEPEPDANADPEPDAAATRRADGSGITAAVIEGGRSNLTYRIEGTRRPLILRRPPLGHVLSSAHDMRREHRVISALGGSAVPVPVAVDIVDDTDTREVTGTPFFVMERAPGRVLARPADNAGFTPAALHRLGISLAAHLADLHAVDPDSVGLGDFGRPDGYLERQLRTWRRQLDASRSRETPTLDALQASLEGDVPASGRPAIVHGDYRLDNALVVGGRDDAHVSAILDWEMATLGDPLVDLGMFALYWTVGDLAGDDGDADGAANPVLAAAVPSAVDPAAGYPDLDELVDAYAARAGIAVPTLDWYRAFAAYKLAVILEGIHYRFRAGDTVGAGFDRMGGLVEPLARRGLEAR</sequence>
<keyword evidence="3" id="KW-0418">Kinase</keyword>
<name>A0A4Y3UGZ5_9MICO</name>
<keyword evidence="4" id="KW-1185">Reference proteome</keyword>
<dbReference type="EMBL" id="VFPS01000008">
    <property type="protein sequence ID" value="TQM90214.1"/>
    <property type="molecule type" value="Genomic_DNA"/>
</dbReference>
<evidence type="ECO:0000313" key="4">
    <source>
        <dbReference type="Proteomes" id="UP000319804"/>
    </source>
</evidence>
<dbReference type="InterPro" id="IPR011009">
    <property type="entry name" value="Kinase-like_dom_sf"/>
</dbReference>
<dbReference type="SUPFAM" id="SSF56112">
    <property type="entry name" value="Protein kinase-like (PK-like)"/>
    <property type="match status" value="1"/>
</dbReference>
<evidence type="ECO:0000256" key="1">
    <source>
        <dbReference type="SAM" id="MobiDB-lite"/>
    </source>
</evidence>
<dbReference type="Gene3D" id="3.30.200.20">
    <property type="entry name" value="Phosphorylase Kinase, domain 1"/>
    <property type="match status" value="1"/>
</dbReference>
<protein>
    <submittedName>
        <fullName evidence="3">Aminoglycoside phosphotransferase (APT) family kinase protein</fullName>
    </submittedName>
</protein>
<accession>A0A4Y3UGZ5</accession>